<feature type="transmembrane region" description="Helical" evidence="7">
    <location>
        <begin position="49"/>
        <end position="74"/>
    </location>
</feature>
<feature type="transmembrane region" description="Helical" evidence="7">
    <location>
        <begin position="384"/>
        <end position="403"/>
    </location>
</feature>
<feature type="transmembrane region" description="Helical" evidence="7">
    <location>
        <begin position="81"/>
        <end position="100"/>
    </location>
</feature>
<feature type="transmembrane region" description="Helical" evidence="7">
    <location>
        <begin position="151"/>
        <end position="171"/>
    </location>
</feature>
<feature type="transmembrane region" description="Helical" evidence="7">
    <location>
        <begin position="293"/>
        <end position="311"/>
    </location>
</feature>
<evidence type="ECO:0000256" key="6">
    <source>
        <dbReference type="ARBA" id="ARBA00023136"/>
    </source>
</evidence>
<keyword evidence="6 7" id="KW-0472">Membrane</keyword>
<feature type="domain" description="Major facilitator superfamily (MFS) profile" evidence="8">
    <location>
        <begin position="16"/>
        <end position="407"/>
    </location>
</feature>
<dbReference type="EMBL" id="DVLX01000002">
    <property type="protein sequence ID" value="HIT98637.1"/>
    <property type="molecule type" value="Genomic_DNA"/>
</dbReference>
<feature type="transmembrane region" description="Helical" evidence="7">
    <location>
        <begin position="317"/>
        <end position="342"/>
    </location>
</feature>
<name>A0A9D1HCX4_9FIRM</name>
<sequence length="408" mass="44551">MSEKKGTLKQKNWKTQFVLVASGQAISMLGSNGVQFALIWWLAEETSSPLMLGISGFVAYIPMAVLSPAAGIAADRYNRKFISIFSDMTMGAAALIYSILLMHFDLPVWTVFILLCMRGAGSTFQQPAIQSIIPQLVPKDRLLKTNGIMQLMNSGSFLIGPVIGALLYSIFPIHVVLISDVLGAALASAALAAVRIPARDKENRSRSSISTEFKEGVLIFRSDRRLLYLVAAQAMCMFFYAPLASFYPLMTSDFFDLSAMYGSAVELAYASGMIISSLLFFSVLNVNKKIRTSFIGLAGVGLFSSICGILPPTFSAWIVFALMCVLMGASANVHIIPLTAYIQETVDEKKMGRAFSMLTLISSVTTPVGLLVSSPIAEHTGVNTWFFISGLFIIAITLFMYRIQNRHE</sequence>
<gene>
    <name evidence="9" type="ORF">IAD12_00080</name>
</gene>
<evidence type="ECO:0000313" key="10">
    <source>
        <dbReference type="Proteomes" id="UP000824159"/>
    </source>
</evidence>
<dbReference type="SUPFAM" id="SSF103473">
    <property type="entry name" value="MFS general substrate transporter"/>
    <property type="match status" value="1"/>
</dbReference>
<keyword evidence="3" id="KW-1003">Cell membrane</keyword>
<keyword evidence="4 7" id="KW-0812">Transmembrane</keyword>
<evidence type="ECO:0000256" key="5">
    <source>
        <dbReference type="ARBA" id="ARBA00022989"/>
    </source>
</evidence>
<evidence type="ECO:0000256" key="3">
    <source>
        <dbReference type="ARBA" id="ARBA00022475"/>
    </source>
</evidence>
<feature type="transmembrane region" description="Helical" evidence="7">
    <location>
        <begin position="21"/>
        <end position="43"/>
    </location>
</feature>
<dbReference type="Gene3D" id="1.20.1250.20">
    <property type="entry name" value="MFS general substrate transporter like domains"/>
    <property type="match status" value="1"/>
</dbReference>
<evidence type="ECO:0000256" key="4">
    <source>
        <dbReference type="ARBA" id="ARBA00022692"/>
    </source>
</evidence>
<feature type="transmembrane region" description="Helical" evidence="7">
    <location>
        <begin position="354"/>
        <end position="372"/>
    </location>
</feature>
<evidence type="ECO:0000313" key="9">
    <source>
        <dbReference type="EMBL" id="HIT98637.1"/>
    </source>
</evidence>
<dbReference type="CDD" id="cd06173">
    <property type="entry name" value="MFS_MefA_like"/>
    <property type="match status" value="1"/>
</dbReference>
<reference evidence="9" key="1">
    <citation type="submission" date="2020-10" db="EMBL/GenBank/DDBJ databases">
        <authorList>
            <person name="Gilroy R."/>
        </authorList>
    </citation>
    <scope>NUCLEOTIDE SEQUENCE</scope>
    <source>
        <strain evidence="9">CHK176-22527</strain>
    </source>
</reference>
<dbReference type="PANTHER" id="PTHR23513">
    <property type="entry name" value="INTEGRAL MEMBRANE EFFLUX PROTEIN-RELATED"/>
    <property type="match status" value="1"/>
</dbReference>
<organism evidence="9 10">
    <name type="scientific">Candidatus Allocopromorpha excrementavium</name>
    <dbReference type="NCBI Taxonomy" id="2840741"/>
    <lineage>
        <taxon>Bacteria</taxon>
        <taxon>Bacillati</taxon>
        <taxon>Bacillota</taxon>
        <taxon>Clostridia</taxon>
        <taxon>Eubacteriales</taxon>
        <taxon>Eubacteriaceae</taxon>
        <taxon>Eubacteriaceae incertae sedis</taxon>
        <taxon>Candidatus Allocopromorpha</taxon>
    </lineage>
</organism>
<dbReference type="GO" id="GO:0005886">
    <property type="term" value="C:plasma membrane"/>
    <property type="evidence" value="ECO:0007669"/>
    <property type="project" value="UniProtKB-SubCell"/>
</dbReference>
<feature type="transmembrane region" description="Helical" evidence="7">
    <location>
        <begin position="226"/>
        <end position="247"/>
    </location>
</feature>
<reference evidence="9" key="2">
    <citation type="journal article" date="2021" name="PeerJ">
        <title>Extensive microbial diversity within the chicken gut microbiome revealed by metagenomics and culture.</title>
        <authorList>
            <person name="Gilroy R."/>
            <person name="Ravi A."/>
            <person name="Getino M."/>
            <person name="Pursley I."/>
            <person name="Horton D.L."/>
            <person name="Alikhan N.F."/>
            <person name="Baker D."/>
            <person name="Gharbi K."/>
            <person name="Hall N."/>
            <person name="Watson M."/>
            <person name="Adriaenssens E.M."/>
            <person name="Foster-Nyarko E."/>
            <person name="Jarju S."/>
            <person name="Secka A."/>
            <person name="Antonio M."/>
            <person name="Oren A."/>
            <person name="Chaudhuri R.R."/>
            <person name="La Ragione R."/>
            <person name="Hildebrand F."/>
            <person name="Pallen M.J."/>
        </authorList>
    </citation>
    <scope>NUCLEOTIDE SEQUENCE</scope>
    <source>
        <strain evidence="9">CHK176-22527</strain>
    </source>
</reference>
<dbReference type="Proteomes" id="UP000824159">
    <property type="component" value="Unassembled WGS sequence"/>
</dbReference>
<dbReference type="InterPro" id="IPR036259">
    <property type="entry name" value="MFS_trans_sf"/>
</dbReference>
<dbReference type="AlphaFoldDB" id="A0A9D1HCX4"/>
<proteinExistence type="predicted"/>
<comment type="caution">
    <text evidence="9">The sequence shown here is derived from an EMBL/GenBank/DDBJ whole genome shotgun (WGS) entry which is preliminary data.</text>
</comment>
<feature type="transmembrane region" description="Helical" evidence="7">
    <location>
        <begin position="267"/>
        <end position="286"/>
    </location>
</feature>
<keyword evidence="5 7" id="KW-1133">Transmembrane helix</keyword>
<dbReference type="InterPro" id="IPR020846">
    <property type="entry name" value="MFS_dom"/>
</dbReference>
<dbReference type="PANTHER" id="PTHR23513:SF6">
    <property type="entry name" value="MAJOR FACILITATOR SUPERFAMILY ASSOCIATED DOMAIN-CONTAINING PROTEIN"/>
    <property type="match status" value="1"/>
</dbReference>
<keyword evidence="2" id="KW-0813">Transport</keyword>
<evidence type="ECO:0000256" key="1">
    <source>
        <dbReference type="ARBA" id="ARBA00004651"/>
    </source>
</evidence>
<accession>A0A9D1HCX4</accession>
<comment type="subcellular location">
    <subcellularLocation>
        <location evidence="1">Cell membrane</location>
        <topology evidence="1">Multi-pass membrane protein</topology>
    </subcellularLocation>
</comment>
<evidence type="ECO:0000256" key="7">
    <source>
        <dbReference type="SAM" id="Phobius"/>
    </source>
</evidence>
<protein>
    <submittedName>
        <fullName evidence="9">MFS transporter</fullName>
    </submittedName>
</protein>
<dbReference type="InterPro" id="IPR011701">
    <property type="entry name" value="MFS"/>
</dbReference>
<evidence type="ECO:0000256" key="2">
    <source>
        <dbReference type="ARBA" id="ARBA00022448"/>
    </source>
</evidence>
<dbReference type="GO" id="GO:0022857">
    <property type="term" value="F:transmembrane transporter activity"/>
    <property type="evidence" value="ECO:0007669"/>
    <property type="project" value="InterPro"/>
</dbReference>
<dbReference type="Pfam" id="PF07690">
    <property type="entry name" value="MFS_1"/>
    <property type="match status" value="1"/>
</dbReference>
<evidence type="ECO:0000259" key="8">
    <source>
        <dbReference type="PROSITE" id="PS50850"/>
    </source>
</evidence>
<dbReference type="PROSITE" id="PS50850">
    <property type="entry name" value="MFS"/>
    <property type="match status" value="1"/>
</dbReference>